<dbReference type="Pfam" id="PF18915">
    <property type="entry name" value="DUF5667"/>
    <property type="match status" value="1"/>
</dbReference>
<comment type="caution">
    <text evidence="3">The sequence shown here is derived from an EMBL/GenBank/DDBJ whole genome shotgun (WGS) entry which is preliminary data.</text>
</comment>
<evidence type="ECO:0000313" key="3">
    <source>
        <dbReference type="EMBL" id="KKR05109.1"/>
    </source>
</evidence>
<organism evidence="3 4">
    <name type="scientific">Candidatus Uhrbacteria bacterium GW2011_GWF2_39_13</name>
    <dbReference type="NCBI Taxonomy" id="1618995"/>
    <lineage>
        <taxon>Bacteria</taxon>
        <taxon>Candidatus Uhriibacteriota</taxon>
    </lineage>
</organism>
<dbReference type="Proteomes" id="UP000033935">
    <property type="component" value="Unassembled WGS sequence"/>
</dbReference>
<feature type="domain" description="DUF5667" evidence="2">
    <location>
        <begin position="91"/>
        <end position="182"/>
    </location>
</feature>
<name>A0A0G0MM50_9BACT</name>
<reference evidence="3 4" key="1">
    <citation type="journal article" date="2015" name="Nature">
        <title>rRNA introns, odd ribosomes, and small enigmatic genomes across a large radiation of phyla.</title>
        <authorList>
            <person name="Brown C.T."/>
            <person name="Hug L.A."/>
            <person name="Thomas B.C."/>
            <person name="Sharon I."/>
            <person name="Castelle C.J."/>
            <person name="Singh A."/>
            <person name="Wilkins M.J."/>
            <person name="Williams K.H."/>
            <person name="Banfield J.F."/>
        </authorList>
    </citation>
    <scope>NUCLEOTIDE SEQUENCE [LARGE SCALE GENOMIC DNA]</scope>
</reference>
<proteinExistence type="predicted"/>
<evidence type="ECO:0000256" key="1">
    <source>
        <dbReference type="SAM" id="MobiDB-lite"/>
    </source>
</evidence>
<dbReference type="EMBL" id="LBWG01000001">
    <property type="protein sequence ID" value="KKR05109.1"/>
    <property type="molecule type" value="Genomic_DNA"/>
</dbReference>
<feature type="compositionally biased region" description="Low complexity" evidence="1">
    <location>
        <begin position="301"/>
        <end position="314"/>
    </location>
</feature>
<evidence type="ECO:0000259" key="2">
    <source>
        <dbReference type="Pfam" id="PF18915"/>
    </source>
</evidence>
<dbReference type="AlphaFoldDB" id="A0A0G0MM50"/>
<sequence length="322" mass="36002">MDKELIKLLCSLKDDPSLGGGFDARSSWQRFARTNGFDQNTVPGRYHMGDYLTYALWKISHVLLKPVAATVAVFFFAISGWLSVGNVSAHALPGDTFYPIKIGMEKAQLALAFTSQQRANLKVEFASRRLEEMVQIASLVEHRQPAEVQLAVNRFKDEVTNIQEELQVKEASDSQTELAKTVGRKVNVYSSTVASTTSELPDEVLGEVEDLLEETKDQVVEVIITAHEQEQDEESAYELDVALQVEIASIQSLYGTDSEVAVETVQALRVEGSYRRAFQVLKDFSYNQEILLKEETEVTEETTQAQTEVTIEQTGEIQPTQN</sequence>
<feature type="region of interest" description="Disordered" evidence="1">
    <location>
        <begin position="299"/>
        <end position="322"/>
    </location>
</feature>
<gene>
    <name evidence="3" type="ORF">UT30_C0001G0068</name>
</gene>
<evidence type="ECO:0000313" key="4">
    <source>
        <dbReference type="Proteomes" id="UP000033935"/>
    </source>
</evidence>
<protein>
    <recommendedName>
        <fullName evidence="2">DUF5667 domain-containing protein</fullName>
    </recommendedName>
</protein>
<accession>A0A0G0MM50</accession>
<dbReference type="InterPro" id="IPR043725">
    <property type="entry name" value="DUF5667"/>
</dbReference>